<sequence length="387" mass="46997">MEYIIPYYYKNFQCAADRCSDTCCAGWEILIDQKTLKKYHRYPGVFGNRLHNSIDWEEHSFFRYEGKRCAFLNEKNLCDICLEAGEDMLCKTCRRYPRHYEEFENIREISLSLSCPEAAKLILGTDRPVSFLSKEKETDVEEYEFFDFFLYTKLQEVRDHFFDLIKEKKYSLETKMALMLAQTHDIQNRIKRHELFDVDRLLERYRQPDFPERARKKWKKYGHRGEVRYYLMHGMMYRLHQLEVLDSQWHRDLQKWEHTLYEQISPKEYMDLKEKFEKDMEGRAYEYDRLLEYFLFVYFCGAVYDGDALSKIKGAVVHTMLIRELDMASWIENHGFTFRDQIEITHRYAREVEHSDINLKRVEKMMGEDPFFDLDHLLVCILGQQVF</sequence>
<keyword evidence="1" id="KW-0969">Cilium</keyword>
<dbReference type="GO" id="GO:0032259">
    <property type="term" value="P:methylation"/>
    <property type="evidence" value="ECO:0007669"/>
    <property type="project" value="UniProtKB-KW"/>
</dbReference>
<proteinExistence type="predicted"/>
<dbReference type="AlphaFoldDB" id="A0A9D2D518"/>
<dbReference type="GO" id="GO:0008168">
    <property type="term" value="F:methyltransferase activity"/>
    <property type="evidence" value="ECO:0007669"/>
    <property type="project" value="UniProtKB-KW"/>
</dbReference>
<evidence type="ECO:0000313" key="1">
    <source>
        <dbReference type="EMBL" id="HIZ08624.1"/>
    </source>
</evidence>
<keyword evidence="1" id="KW-0966">Cell projection</keyword>
<name>A0A9D2D518_9FIRM</name>
<reference evidence="1" key="2">
    <citation type="submission" date="2021-04" db="EMBL/GenBank/DDBJ databases">
        <authorList>
            <person name="Gilroy R."/>
        </authorList>
    </citation>
    <scope>NUCLEOTIDE SEQUENCE</scope>
    <source>
        <strain evidence="1">CHK192-9172</strain>
    </source>
</reference>
<protein>
    <submittedName>
        <fullName evidence="1">Flagellin lysine-N-methylase</fullName>
        <ecNumber evidence="1">2.1.1.-</ecNumber>
    </submittedName>
</protein>
<dbReference type="Proteomes" id="UP000824024">
    <property type="component" value="Unassembled WGS sequence"/>
</dbReference>
<keyword evidence="1" id="KW-0282">Flagellum</keyword>
<comment type="caution">
    <text evidence="1">The sequence shown here is derived from an EMBL/GenBank/DDBJ whole genome shotgun (WGS) entry which is preliminary data.</text>
</comment>
<accession>A0A9D2D518</accession>
<keyword evidence="1" id="KW-0808">Transferase</keyword>
<gene>
    <name evidence="1" type="primary">fliB</name>
    <name evidence="1" type="ORF">IAA08_11910</name>
</gene>
<dbReference type="EMBL" id="DXCH01000319">
    <property type="protein sequence ID" value="HIZ08624.1"/>
    <property type="molecule type" value="Genomic_DNA"/>
</dbReference>
<organism evidence="1 2">
    <name type="scientific">Candidatus Eubacterium avistercoris</name>
    <dbReference type="NCBI Taxonomy" id="2838567"/>
    <lineage>
        <taxon>Bacteria</taxon>
        <taxon>Bacillati</taxon>
        <taxon>Bacillota</taxon>
        <taxon>Clostridia</taxon>
        <taxon>Eubacteriales</taxon>
        <taxon>Eubacteriaceae</taxon>
        <taxon>Eubacterium</taxon>
    </lineage>
</organism>
<reference evidence="1" key="1">
    <citation type="journal article" date="2021" name="PeerJ">
        <title>Extensive microbial diversity within the chicken gut microbiome revealed by metagenomics and culture.</title>
        <authorList>
            <person name="Gilroy R."/>
            <person name="Ravi A."/>
            <person name="Getino M."/>
            <person name="Pursley I."/>
            <person name="Horton D.L."/>
            <person name="Alikhan N.F."/>
            <person name="Baker D."/>
            <person name="Gharbi K."/>
            <person name="Hall N."/>
            <person name="Watson M."/>
            <person name="Adriaenssens E.M."/>
            <person name="Foster-Nyarko E."/>
            <person name="Jarju S."/>
            <person name="Secka A."/>
            <person name="Antonio M."/>
            <person name="Oren A."/>
            <person name="Chaudhuri R.R."/>
            <person name="La Ragione R."/>
            <person name="Hildebrand F."/>
            <person name="Pallen M.J."/>
        </authorList>
    </citation>
    <scope>NUCLEOTIDE SEQUENCE</scope>
    <source>
        <strain evidence="1">CHK192-9172</strain>
    </source>
</reference>
<dbReference type="EC" id="2.1.1.-" evidence="1"/>
<keyword evidence="1" id="KW-0489">Methyltransferase</keyword>
<dbReference type="NCBIfam" id="NF038110">
    <property type="entry name" value="Lys_methyl_FliB"/>
    <property type="match status" value="1"/>
</dbReference>
<evidence type="ECO:0000313" key="2">
    <source>
        <dbReference type="Proteomes" id="UP000824024"/>
    </source>
</evidence>